<dbReference type="SUPFAM" id="SSF51679">
    <property type="entry name" value="Bacterial luciferase-like"/>
    <property type="match status" value="1"/>
</dbReference>
<evidence type="ECO:0000313" key="4">
    <source>
        <dbReference type="Proteomes" id="UP000322530"/>
    </source>
</evidence>
<evidence type="ECO:0000256" key="1">
    <source>
        <dbReference type="ARBA" id="ARBA00023002"/>
    </source>
</evidence>
<protein>
    <submittedName>
        <fullName evidence="3">LLM class F420-dependent oxidoreductase</fullName>
    </submittedName>
</protein>
<sequence length="316" mass="34343">MTQKQEKHSPRERVGLHLYPHPQMIDTLVQVEDAGVDHVWISSGPPFNPDLLTTLAVAAGHTSRLKFGTYILHAPARHPVFLAQQALSFQAIAPDRLLLGVGTGSPALAKQLYGREVTPQLAYLREYVQVLRQVLHQGEVHHQGHFFTADASLHASAHIPVFISALGPQAFRVAGEVADGALPYACPIPYLLNTALPAMNAGAAAASRLRPPLVGQVSVAFTEDRAIALEAGRQTLSFAARDYRTMFLGAGFSEREVDTVADSFVEKLMVFGSESKIKDHLQKLLATEIDELAISLIGVSDPVQEQVRLARLMGQL</sequence>
<comment type="caution">
    <text evidence="3">The sequence shown here is derived from an EMBL/GenBank/DDBJ whole genome shotgun (WGS) entry which is preliminary data.</text>
</comment>
<organism evidence="3 4">
    <name type="scientific">Dictyobacter arantiisoli</name>
    <dbReference type="NCBI Taxonomy" id="2014874"/>
    <lineage>
        <taxon>Bacteria</taxon>
        <taxon>Bacillati</taxon>
        <taxon>Chloroflexota</taxon>
        <taxon>Ktedonobacteria</taxon>
        <taxon>Ktedonobacterales</taxon>
        <taxon>Dictyobacteraceae</taxon>
        <taxon>Dictyobacter</taxon>
    </lineage>
</organism>
<proteinExistence type="predicted"/>
<dbReference type="InterPro" id="IPR036661">
    <property type="entry name" value="Luciferase-like_sf"/>
</dbReference>
<dbReference type="Proteomes" id="UP000322530">
    <property type="component" value="Unassembled WGS sequence"/>
</dbReference>
<reference evidence="3 4" key="1">
    <citation type="submission" date="2019-01" db="EMBL/GenBank/DDBJ databases">
        <title>Draft genome sequence of Dictyobacter sp. Uno17.</title>
        <authorList>
            <person name="Wang C.M."/>
            <person name="Zheng Y."/>
            <person name="Sakai Y."/>
            <person name="Abe K."/>
            <person name="Yokota A."/>
            <person name="Yabe S."/>
        </authorList>
    </citation>
    <scope>NUCLEOTIDE SEQUENCE [LARGE SCALE GENOMIC DNA]</scope>
    <source>
        <strain evidence="3 4">Uno17</strain>
    </source>
</reference>
<gene>
    <name evidence="3" type="ORF">KDI_45020</name>
</gene>
<evidence type="ECO:0000313" key="3">
    <source>
        <dbReference type="EMBL" id="GCF10938.1"/>
    </source>
</evidence>
<name>A0A5A5TIB6_9CHLR</name>
<dbReference type="RefSeq" id="WP_149403794.1">
    <property type="nucleotide sequence ID" value="NZ_BIXY01000088.1"/>
</dbReference>
<keyword evidence="4" id="KW-1185">Reference proteome</keyword>
<dbReference type="GO" id="GO:0016705">
    <property type="term" value="F:oxidoreductase activity, acting on paired donors, with incorporation or reduction of molecular oxygen"/>
    <property type="evidence" value="ECO:0007669"/>
    <property type="project" value="InterPro"/>
</dbReference>
<dbReference type="InterPro" id="IPR050564">
    <property type="entry name" value="F420-G6PD/mer"/>
</dbReference>
<dbReference type="AlphaFoldDB" id="A0A5A5TIB6"/>
<dbReference type="InterPro" id="IPR011251">
    <property type="entry name" value="Luciferase-like_dom"/>
</dbReference>
<dbReference type="Pfam" id="PF00296">
    <property type="entry name" value="Bac_luciferase"/>
    <property type="match status" value="1"/>
</dbReference>
<dbReference type="CDD" id="cd01097">
    <property type="entry name" value="Tetrahydromethanopterin_reductase"/>
    <property type="match status" value="1"/>
</dbReference>
<dbReference type="PANTHER" id="PTHR43244:SF1">
    <property type="entry name" value="5,10-METHYLENETETRAHYDROMETHANOPTERIN REDUCTASE"/>
    <property type="match status" value="1"/>
</dbReference>
<feature type="domain" description="Luciferase-like" evidence="2">
    <location>
        <begin position="23"/>
        <end position="284"/>
    </location>
</feature>
<keyword evidence="1" id="KW-0560">Oxidoreductase</keyword>
<dbReference type="OrthoDB" id="155463at2"/>
<dbReference type="Gene3D" id="3.20.20.30">
    <property type="entry name" value="Luciferase-like domain"/>
    <property type="match status" value="1"/>
</dbReference>
<accession>A0A5A5TIB6</accession>
<dbReference type="PANTHER" id="PTHR43244">
    <property type="match status" value="1"/>
</dbReference>
<dbReference type="EMBL" id="BIXY01000088">
    <property type="protein sequence ID" value="GCF10938.1"/>
    <property type="molecule type" value="Genomic_DNA"/>
</dbReference>
<evidence type="ECO:0000259" key="2">
    <source>
        <dbReference type="Pfam" id="PF00296"/>
    </source>
</evidence>